<sequence>MVVEIQKRAQAQAEAVSQSVDKNLFETTQ</sequence>
<evidence type="ECO:0000313" key="1">
    <source>
        <dbReference type="EMBL" id="EDO00769.1"/>
    </source>
</evidence>
<accession>A7ED53</accession>
<dbReference type="GeneID" id="5491780"/>
<reference evidence="2" key="1">
    <citation type="journal article" date="2011" name="PLoS Genet.">
        <title>Genomic analysis of the necrotrophic fungal pathogens Sclerotinia sclerotiorum and Botrytis cinerea.</title>
        <authorList>
            <person name="Amselem J."/>
            <person name="Cuomo C.A."/>
            <person name="van Kan J.A."/>
            <person name="Viaud M."/>
            <person name="Benito E.P."/>
            <person name="Couloux A."/>
            <person name="Coutinho P.M."/>
            <person name="de Vries R.P."/>
            <person name="Dyer P.S."/>
            <person name="Fillinger S."/>
            <person name="Fournier E."/>
            <person name="Gout L."/>
            <person name="Hahn M."/>
            <person name="Kohn L."/>
            <person name="Lapalu N."/>
            <person name="Plummer K.M."/>
            <person name="Pradier J.M."/>
            <person name="Quevillon E."/>
            <person name="Sharon A."/>
            <person name="Simon A."/>
            <person name="ten Have A."/>
            <person name="Tudzynski B."/>
            <person name="Tudzynski P."/>
            <person name="Wincker P."/>
            <person name="Andrew M."/>
            <person name="Anthouard V."/>
            <person name="Beever R.E."/>
            <person name="Beffa R."/>
            <person name="Benoit I."/>
            <person name="Bouzid O."/>
            <person name="Brault B."/>
            <person name="Chen Z."/>
            <person name="Choquer M."/>
            <person name="Collemare J."/>
            <person name="Cotton P."/>
            <person name="Danchin E.G."/>
            <person name="Da Silva C."/>
            <person name="Gautier A."/>
            <person name="Giraud C."/>
            <person name="Giraud T."/>
            <person name="Gonzalez C."/>
            <person name="Grossetete S."/>
            <person name="Guldener U."/>
            <person name="Henrissat B."/>
            <person name="Howlett B.J."/>
            <person name="Kodira C."/>
            <person name="Kretschmer M."/>
            <person name="Lappartient A."/>
            <person name="Leroch M."/>
            <person name="Levis C."/>
            <person name="Mauceli E."/>
            <person name="Neuveglise C."/>
            <person name="Oeser B."/>
            <person name="Pearson M."/>
            <person name="Poulain J."/>
            <person name="Poussereau N."/>
            <person name="Quesneville H."/>
            <person name="Rascle C."/>
            <person name="Schumacher J."/>
            <person name="Segurens B."/>
            <person name="Sexton A."/>
            <person name="Silva E."/>
            <person name="Sirven C."/>
            <person name="Soanes D.M."/>
            <person name="Talbot N.J."/>
            <person name="Templeton M."/>
            <person name="Yandava C."/>
            <person name="Yarden O."/>
            <person name="Zeng Q."/>
            <person name="Rollins J.A."/>
            <person name="Lebrun M.H."/>
            <person name="Dickman M."/>
        </authorList>
    </citation>
    <scope>NUCLEOTIDE SEQUENCE [LARGE SCALE GENOMIC DNA]</scope>
    <source>
        <strain evidence="2">ATCC 18683 / 1980 / Ss-1</strain>
    </source>
</reference>
<name>A7ED53_SCLS1</name>
<protein>
    <submittedName>
        <fullName evidence="1">Uncharacterized protein</fullName>
    </submittedName>
</protein>
<dbReference type="EMBL" id="CH476624">
    <property type="protein sequence ID" value="EDO00769.1"/>
    <property type="molecule type" value="Genomic_DNA"/>
</dbReference>
<dbReference type="RefSeq" id="XP_001595154.1">
    <property type="nucleotide sequence ID" value="XM_001595104.1"/>
</dbReference>
<dbReference type="Proteomes" id="UP000001312">
    <property type="component" value="Unassembled WGS sequence"/>
</dbReference>
<organism evidence="1 2">
    <name type="scientific">Sclerotinia sclerotiorum (strain ATCC 18683 / 1980 / Ss-1)</name>
    <name type="common">White mold</name>
    <name type="synonym">Whetzelinia sclerotiorum</name>
    <dbReference type="NCBI Taxonomy" id="665079"/>
    <lineage>
        <taxon>Eukaryota</taxon>
        <taxon>Fungi</taxon>
        <taxon>Dikarya</taxon>
        <taxon>Ascomycota</taxon>
        <taxon>Pezizomycotina</taxon>
        <taxon>Leotiomycetes</taxon>
        <taxon>Helotiales</taxon>
        <taxon>Sclerotiniaceae</taxon>
        <taxon>Sclerotinia</taxon>
    </lineage>
</organism>
<dbReference type="InParanoid" id="A7ED53"/>
<dbReference type="KEGG" id="ssl:SS1G_03243"/>
<keyword evidence="2" id="KW-1185">Reference proteome</keyword>
<dbReference type="HOGENOM" id="CLU_3410773_0_0_1"/>
<evidence type="ECO:0000313" key="2">
    <source>
        <dbReference type="Proteomes" id="UP000001312"/>
    </source>
</evidence>
<gene>
    <name evidence="1" type="ORF">SS1G_03243</name>
</gene>
<dbReference type="AlphaFoldDB" id="A7ED53"/>
<proteinExistence type="predicted"/>